<accession>A0A1L7XVR4</accession>
<dbReference type="OrthoDB" id="3438345at2759"/>
<evidence type="ECO:0008006" key="3">
    <source>
        <dbReference type="Google" id="ProtNLM"/>
    </source>
</evidence>
<organism evidence="1 2">
    <name type="scientific">Phialocephala subalpina</name>
    <dbReference type="NCBI Taxonomy" id="576137"/>
    <lineage>
        <taxon>Eukaryota</taxon>
        <taxon>Fungi</taxon>
        <taxon>Dikarya</taxon>
        <taxon>Ascomycota</taxon>
        <taxon>Pezizomycotina</taxon>
        <taxon>Leotiomycetes</taxon>
        <taxon>Helotiales</taxon>
        <taxon>Mollisiaceae</taxon>
        <taxon>Phialocephala</taxon>
        <taxon>Phialocephala fortinii species complex</taxon>
    </lineage>
</organism>
<dbReference type="SUPFAM" id="SSF52047">
    <property type="entry name" value="RNI-like"/>
    <property type="match status" value="1"/>
</dbReference>
<proteinExistence type="predicted"/>
<protein>
    <recommendedName>
        <fullName evidence="3">F-box domain-containing protein</fullName>
    </recommendedName>
</protein>
<evidence type="ECO:0000313" key="2">
    <source>
        <dbReference type="Proteomes" id="UP000184330"/>
    </source>
</evidence>
<sequence length="426" mass="47932">MTSQPSLGGISMDVMECIVTFLDLSEICSLRLVAREVSEKASQGVFKRHFRTKKVQLTIKPHLERAISIAQQRRYATLLEHLTLVSLPTSTLGPDSQRGEHEQGSACLELLHRALELFCLNSARGCLPTIALVIEGAGEDGPNRPRIWDAAASCFNITMLALGSSKLPIEALDIFGSVRCCSLACDQVAAMLAKIDISILTESLRGLKQLYMSLAYHERREPESEYTKSLAFGQANTSAICRFLELCPALRDLQLHWYNTYGSHSEDALTDPLKEEKSFFDRIARSGRFPSLHRCTLKGIYTSEAALLSFSRQVQHLHHLDMDEIHLGTSGMFRPFFEYLAQDMPELEYLHLDNLWEERLIYFDAPGKSHFPHSGRRSNGPNTITRTGADARKPIRYQFSHGVALGSPQASNWARKLRRQYGPSKY</sequence>
<dbReference type="Gene3D" id="3.80.10.10">
    <property type="entry name" value="Ribonuclease Inhibitor"/>
    <property type="match status" value="1"/>
</dbReference>
<evidence type="ECO:0000313" key="1">
    <source>
        <dbReference type="EMBL" id="CZR69080.1"/>
    </source>
</evidence>
<keyword evidence="2" id="KW-1185">Reference proteome</keyword>
<dbReference type="AlphaFoldDB" id="A0A1L7XVR4"/>
<dbReference type="EMBL" id="FJOG01000064">
    <property type="protein sequence ID" value="CZR69080.1"/>
    <property type="molecule type" value="Genomic_DNA"/>
</dbReference>
<gene>
    <name evidence="1" type="ORF">PAC_18981</name>
</gene>
<dbReference type="InterPro" id="IPR032675">
    <property type="entry name" value="LRR_dom_sf"/>
</dbReference>
<reference evidence="1 2" key="1">
    <citation type="submission" date="2016-03" db="EMBL/GenBank/DDBJ databases">
        <authorList>
            <person name="Ploux O."/>
        </authorList>
    </citation>
    <scope>NUCLEOTIDE SEQUENCE [LARGE SCALE GENOMIC DNA]</scope>
    <source>
        <strain evidence="1 2">UAMH 11012</strain>
    </source>
</reference>
<name>A0A1L7XVR4_9HELO</name>
<dbReference type="Proteomes" id="UP000184330">
    <property type="component" value="Unassembled WGS sequence"/>
</dbReference>